<dbReference type="KEGG" id="tvd:SG34_010050"/>
<evidence type="ECO:0000259" key="7">
    <source>
        <dbReference type="PROSITE" id="PS51790"/>
    </source>
</evidence>
<protein>
    <recommendedName>
        <fullName evidence="2">peptide-methionine (R)-S-oxide reductase</fullName>
        <ecNumber evidence="2">1.8.4.12</ecNumber>
    </recommendedName>
</protein>
<dbReference type="InterPro" id="IPR028427">
    <property type="entry name" value="Met_Sox_Rdtase_MsrB"/>
</dbReference>
<dbReference type="PANTHER" id="PTHR46081:SF8">
    <property type="entry name" value="PEPTIDE METHIONINE SULFOXIDE REDUCTASE 2"/>
    <property type="match status" value="1"/>
</dbReference>
<dbReference type="Gene3D" id="2.170.150.20">
    <property type="entry name" value="Peptide methionine sulfoxide reductase"/>
    <property type="match status" value="1"/>
</dbReference>
<evidence type="ECO:0000256" key="2">
    <source>
        <dbReference type="ARBA" id="ARBA00012499"/>
    </source>
</evidence>
<dbReference type="GO" id="GO:0006979">
    <property type="term" value="P:response to oxidative stress"/>
    <property type="evidence" value="ECO:0007669"/>
    <property type="project" value="InterPro"/>
</dbReference>
<reference evidence="8 9" key="2">
    <citation type="journal article" date="2022" name="Mar. Drugs">
        <title>Bioassay-Guided Fractionation Leads to the Detection of Cholic Acid Generated by the Rare Thalassomonas sp.</title>
        <authorList>
            <person name="Pheiffer F."/>
            <person name="Schneider Y.K."/>
            <person name="Hansen E.H."/>
            <person name="Andersen J.H."/>
            <person name="Isaksson J."/>
            <person name="Busche T."/>
            <person name="R C."/>
            <person name="Kalinowski J."/>
            <person name="Zyl L.V."/>
            <person name="Trindade M."/>
        </authorList>
    </citation>
    <scope>NUCLEOTIDE SEQUENCE [LARGE SCALE GENOMIC DNA]</scope>
    <source>
        <strain evidence="8 9">XOM25</strain>
    </source>
</reference>
<evidence type="ECO:0000256" key="6">
    <source>
        <dbReference type="ARBA" id="ARBA00048488"/>
    </source>
</evidence>
<organism evidence="8 9">
    <name type="scientific">Thalassomonas viridans</name>
    <dbReference type="NCBI Taxonomy" id="137584"/>
    <lineage>
        <taxon>Bacteria</taxon>
        <taxon>Pseudomonadati</taxon>
        <taxon>Pseudomonadota</taxon>
        <taxon>Gammaproteobacteria</taxon>
        <taxon>Alteromonadales</taxon>
        <taxon>Colwelliaceae</taxon>
        <taxon>Thalassomonas</taxon>
    </lineage>
</organism>
<evidence type="ECO:0000256" key="4">
    <source>
        <dbReference type="ARBA" id="ARBA00022833"/>
    </source>
</evidence>
<dbReference type="Pfam" id="PF01641">
    <property type="entry name" value="SelR"/>
    <property type="match status" value="1"/>
</dbReference>
<evidence type="ECO:0000256" key="5">
    <source>
        <dbReference type="ARBA" id="ARBA00023002"/>
    </source>
</evidence>
<keyword evidence="5 8" id="KW-0560">Oxidoreductase</keyword>
<dbReference type="Proteomes" id="UP000032352">
    <property type="component" value="Chromosome"/>
</dbReference>
<name>A0AAF0CC88_9GAMM</name>
<dbReference type="NCBIfam" id="NF004036">
    <property type="entry name" value="PRK05508.1"/>
    <property type="match status" value="1"/>
</dbReference>
<dbReference type="InterPro" id="IPR011057">
    <property type="entry name" value="Mss4-like_sf"/>
</dbReference>
<sequence>MSKPLNPLTPEEARVIIHKGTERPFTGKYDDFFEAGVYLCKQCDAPLYRSQNKFASHCGWPSFDDEIPGAIKRETDSDGRRTEILCANCDGHLGHVFTGEQLTEKNVRHCVNSISMKFVSADSPEK</sequence>
<dbReference type="PANTHER" id="PTHR46081">
    <property type="entry name" value="PEPTIDE METHIONINE SULFOXIDE REDUCTASE 2"/>
    <property type="match status" value="1"/>
</dbReference>
<gene>
    <name evidence="8" type="ORF">SG34_010050</name>
</gene>
<keyword evidence="3" id="KW-0479">Metal-binding</keyword>
<dbReference type="EMBL" id="CP059733">
    <property type="protein sequence ID" value="WDE07199.1"/>
    <property type="molecule type" value="Genomic_DNA"/>
</dbReference>
<feature type="domain" description="MsrB" evidence="7">
    <location>
        <begin position="1"/>
        <end position="121"/>
    </location>
</feature>
<accession>A0AAF0CC88</accession>
<dbReference type="GO" id="GO:0046872">
    <property type="term" value="F:metal ion binding"/>
    <property type="evidence" value="ECO:0007669"/>
    <property type="project" value="UniProtKB-KW"/>
</dbReference>
<dbReference type="GO" id="GO:0030091">
    <property type="term" value="P:protein repair"/>
    <property type="evidence" value="ECO:0007669"/>
    <property type="project" value="InterPro"/>
</dbReference>
<dbReference type="PROSITE" id="PS51790">
    <property type="entry name" value="MSRB"/>
    <property type="match status" value="1"/>
</dbReference>
<keyword evidence="4" id="KW-0862">Zinc</keyword>
<dbReference type="NCBIfam" id="TIGR00357">
    <property type="entry name" value="peptide-methionine (R)-S-oxide reductase MsrB"/>
    <property type="match status" value="1"/>
</dbReference>
<evidence type="ECO:0000256" key="3">
    <source>
        <dbReference type="ARBA" id="ARBA00022723"/>
    </source>
</evidence>
<dbReference type="SUPFAM" id="SSF51316">
    <property type="entry name" value="Mss4-like"/>
    <property type="match status" value="1"/>
</dbReference>
<evidence type="ECO:0000256" key="1">
    <source>
        <dbReference type="ARBA" id="ARBA00001947"/>
    </source>
</evidence>
<comment type="cofactor">
    <cofactor evidence="1">
        <name>Zn(2+)</name>
        <dbReference type="ChEBI" id="CHEBI:29105"/>
    </cofactor>
</comment>
<comment type="catalytic activity">
    <reaction evidence="6">
        <text>L-methionyl-[protein] + [thioredoxin]-disulfide + H2O = L-methionyl-(R)-S-oxide-[protein] + [thioredoxin]-dithiol</text>
        <dbReference type="Rhea" id="RHEA:24164"/>
        <dbReference type="Rhea" id="RHEA-COMP:10698"/>
        <dbReference type="Rhea" id="RHEA-COMP:10700"/>
        <dbReference type="Rhea" id="RHEA-COMP:12313"/>
        <dbReference type="Rhea" id="RHEA-COMP:12314"/>
        <dbReference type="ChEBI" id="CHEBI:15377"/>
        <dbReference type="ChEBI" id="CHEBI:16044"/>
        <dbReference type="ChEBI" id="CHEBI:29950"/>
        <dbReference type="ChEBI" id="CHEBI:45764"/>
        <dbReference type="ChEBI" id="CHEBI:50058"/>
        <dbReference type="EC" id="1.8.4.12"/>
    </reaction>
</comment>
<dbReference type="EC" id="1.8.4.12" evidence="2"/>
<proteinExistence type="predicted"/>
<dbReference type="AlphaFoldDB" id="A0AAF0CC88"/>
<dbReference type="GO" id="GO:0033743">
    <property type="term" value="F:peptide-methionine (R)-S-oxide reductase activity"/>
    <property type="evidence" value="ECO:0007669"/>
    <property type="project" value="UniProtKB-EC"/>
</dbReference>
<evidence type="ECO:0000313" key="9">
    <source>
        <dbReference type="Proteomes" id="UP000032352"/>
    </source>
</evidence>
<evidence type="ECO:0000313" key="8">
    <source>
        <dbReference type="EMBL" id="WDE07199.1"/>
    </source>
</evidence>
<keyword evidence="9" id="KW-1185">Reference proteome</keyword>
<reference evidence="8 9" key="1">
    <citation type="journal article" date="2015" name="Genome Announc.">
        <title>Draft Genome Sequences of Marine Isolates of Thalassomonas viridans and Thalassomonas actiniarum.</title>
        <authorList>
            <person name="Olonade I."/>
            <person name="van Zyl L.J."/>
            <person name="Trindade M."/>
        </authorList>
    </citation>
    <scope>NUCLEOTIDE SEQUENCE [LARGE SCALE GENOMIC DNA]</scope>
    <source>
        <strain evidence="8 9">XOM25</strain>
    </source>
</reference>
<dbReference type="InterPro" id="IPR002579">
    <property type="entry name" value="Met_Sox_Rdtase_MsrB_dom"/>
</dbReference>